<comment type="caution">
    <text evidence="1">The sequence shown here is derived from an EMBL/GenBank/DDBJ whole genome shotgun (WGS) entry which is preliminary data.</text>
</comment>
<dbReference type="EMBL" id="QGNW01001450">
    <property type="protein sequence ID" value="RVW40850.1"/>
    <property type="molecule type" value="Genomic_DNA"/>
</dbReference>
<proteinExistence type="predicted"/>
<sequence>MSLHFVVEVEEASKEWERSILGVGGGFVFGQEDSFGKGKHVAVLWPLMRIWRNTGICSGPGFSLESEGGISLVLCRWWLIPLVSRSSCGGRLLHGRVRCNPCGVAEEGWGEGMRVVLDDPLIPTKGREGSVPDVMGAIVGAEASLFLSGDGQEISGAGTLVLGHAIGSQALLGSEKGVCLKRPPLGKAHLEVGWACLLRRGEKLLGVSVSGSTSHSPLIEDLHDQCLSSPLTAMGFFKGLNPCVSNLTVLEVALKPLVDDAFLEKALKFQGTFSSSLSSWGEGATSSSTPFWVSAFVDLGGDCKGTVDLVKVWGGSPEREGGVLEIGVEVVKGSLSMVLHDGSKVVFPQNASLGEYLLFDKELSKFKEFSKFLGMSVEGGLRRMDCTVSYGDPTTASRRSVDARGASGGILIFWDNRVLDLLKLECRGFTNFGRFWNVEDGGDFNSVRFLRERRNEFNLTVEMRRCFEVIEGLRLKDLPLSDGQFMWCGGFNSQVASSVTSIDEEEIKAGVRRAYQTLLMENGDWRPHFGGLCFGVLREERSRSLEVPSSKEVFEALCNLSGDKALGLDDFTMAFWHFSIVQSQIWGLHWGFKVGRNNGEGRYFLHLLFVDDTLIFCEANSDQLRYLSLEFLWFMAISGLKVNRDKSESIPVGRMESFEDVVLIMVCRVGKLPTSYLGLPLGVSFKSSKEFFVGLVALNKALLGKWSWRFVVERDSFWKQVIIDKFGVDEGGWCSRGVRGGYGVGVWKAIRKEWEGIRCRSRFIVGNGRKIKFWKDLWCEDQMLKEAYRNLFLLAVNKDEWVLDAWEEGRELGSVLEQNFDHRSAQKEGMEHAEQWVLHSSIKRNLLSWHGAFVGKRREKAWRAAP</sequence>
<organism evidence="1 2">
    <name type="scientific">Vitis vinifera</name>
    <name type="common">Grape</name>
    <dbReference type="NCBI Taxonomy" id="29760"/>
    <lineage>
        <taxon>Eukaryota</taxon>
        <taxon>Viridiplantae</taxon>
        <taxon>Streptophyta</taxon>
        <taxon>Embryophyta</taxon>
        <taxon>Tracheophyta</taxon>
        <taxon>Spermatophyta</taxon>
        <taxon>Magnoliopsida</taxon>
        <taxon>eudicotyledons</taxon>
        <taxon>Gunneridae</taxon>
        <taxon>Pentapetalae</taxon>
        <taxon>rosids</taxon>
        <taxon>Vitales</taxon>
        <taxon>Vitaceae</taxon>
        <taxon>Viteae</taxon>
        <taxon>Vitis</taxon>
    </lineage>
</organism>
<dbReference type="PANTHER" id="PTHR36617:SF16">
    <property type="entry name" value="OS04G0516500 PROTEIN"/>
    <property type="match status" value="1"/>
</dbReference>
<dbReference type="Proteomes" id="UP000288805">
    <property type="component" value="Unassembled WGS sequence"/>
</dbReference>
<gene>
    <name evidence="1" type="ORF">CK203_094313</name>
</gene>
<name>A0A438DZL7_VITVI</name>
<accession>A0A438DZL7</accession>
<evidence type="ECO:0000313" key="1">
    <source>
        <dbReference type="EMBL" id="RVW40850.1"/>
    </source>
</evidence>
<dbReference type="AlphaFoldDB" id="A0A438DZL7"/>
<evidence type="ECO:0000313" key="2">
    <source>
        <dbReference type="Proteomes" id="UP000288805"/>
    </source>
</evidence>
<protein>
    <submittedName>
        <fullName evidence="1">Uncharacterized protein</fullName>
    </submittedName>
</protein>
<reference evidence="1 2" key="1">
    <citation type="journal article" date="2018" name="PLoS Genet.">
        <title>Population sequencing reveals clonal diversity and ancestral inbreeding in the grapevine cultivar Chardonnay.</title>
        <authorList>
            <person name="Roach M.J."/>
            <person name="Johnson D.L."/>
            <person name="Bohlmann J."/>
            <person name="van Vuuren H.J."/>
            <person name="Jones S.J."/>
            <person name="Pretorius I.S."/>
            <person name="Schmidt S.A."/>
            <person name="Borneman A.R."/>
        </authorList>
    </citation>
    <scope>NUCLEOTIDE SEQUENCE [LARGE SCALE GENOMIC DNA]</scope>
    <source>
        <strain evidence="2">cv. Chardonnay</strain>
        <tissue evidence="1">Leaf</tissue>
    </source>
</reference>
<dbReference type="PANTHER" id="PTHR36617">
    <property type="entry name" value="PROTEIN, PUTATIVE-RELATED"/>
    <property type="match status" value="1"/>
</dbReference>